<organism evidence="2 3">
    <name type="scientific">Pelotalea chapellei</name>
    <dbReference type="NCBI Taxonomy" id="44671"/>
    <lineage>
        <taxon>Bacteria</taxon>
        <taxon>Pseudomonadati</taxon>
        <taxon>Thermodesulfobacteriota</taxon>
        <taxon>Desulfuromonadia</taxon>
        <taxon>Geobacterales</taxon>
        <taxon>Geobacteraceae</taxon>
        <taxon>Pelotalea</taxon>
    </lineage>
</organism>
<accession>A0ABS5U5A0</accession>
<dbReference type="Pfam" id="PF00535">
    <property type="entry name" value="Glycos_transf_2"/>
    <property type="match status" value="1"/>
</dbReference>
<feature type="domain" description="Glycosyltransferase 2-like" evidence="1">
    <location>
        <begin position="5"/>
        <end position="165"/>
    </location>
</feature>
<reference evidence="2 3" key="1">
    <citation type="submission" date="2021-05" db="EMBL/GenBank/DDBJ databases">
        <title>The draft genome of Geobacter chapellei DSM 13688.</title>
        <authorList>
            <person name="Xu Z."/>
            <person name="Masuda Y."/>
            <person name="Itoh H."/>
            <person name="Senoo K."/>
        </authorList>
    </citation>
    <scope>NUCLEOTIDE SEQUENCE [LARGE SCALE GENOMIC DNA]</scope>
    <source>
        <strain evidence="2 3">DSM 13688</strain>
    </source>
</reference>
<dbReference type="Proteomes" id="UP000784128">
    <property type="component" value="Unassembled WGS sequence"/>
</dbReference>
<keyword evidence="3" id="KW-1185">Reference proteome</keyword>
<protein>
    <submittedName>
        <fullName evidence="2">Glycosyltransferase family 2 protein</fullName>
    </submittedName>
</protein>
<comment type="caution">
    <text evidence="2">The sequence shown here is derived from an EMBL/GenBank/DDBJ whole genome shotgun (WGS) entry which is preliminary data.</text>
</comment>
<evidence type="ECO:0000313" key="3">
    <source>
        <dbReference type="Proteomes" id="UP000784128"/>
    </source>
</evidence>
<dbReference type="PANTHER" id="PTHR43685">
    <property type="entry name" value="GLYCOSYLTRANSFERASE"/>
    <property type="match status" value="1"/>
</dbReference>
<dbReference type="InterPro" id="IPR001173">
    <property type="entry name" value="Glyco_trans_2-like"/>
</dbReference>
<dbReference type="EMBL" id="JAHDYS010000003">
    <property type="protein sequence ID" value="MBT1070841.1"/>
    <property type="molecule type" value="Genomic_DNA"/>
</dbReference>
<gene>
    <name evidence="2" type="ORF">KJB30_03515</name>
</gene>
<dbReference type="InterPro" id="IPR050834">
    <property type="entry name" value="Glycosyltransf_2"/>
</dbReference>
<name>A0ABS5U5A0_9BACT</name>
<dbReference type="RefSeq" id="WP_214296562.1">
    <property type="nucleotide sequence ID" value="NZ_JAHDYS010000003.1"/>
</dbReference>
<dbReference type="InterPro" id="IPR029044">
    <property type="entry name" value="Nucleotide-diphossugar_trans"/>
</dbReference>
<proteinExistence type="predicted"/>
<evidence type="ECO:0000259" key="1">
    <source>
        <dbReference type="Pfam" id="PF00535"/>
    </source>
</evidence>
<evidence type="ECO:0000313" key="2">
    <source>
        <dbReference type="EMBL" id="MBT1070841.1"/>
    </source>
</evidence>
<dbReference type="CDD" id="cd00761">
    <property type="entry name" value="Glyco_tranf_GTA_type"/>
    <property type="match status" value="1"/>
</dbReference>
<sequence length="322" mass="36973">MLTVSAVIATYNGTRYLAQAVESALAQTYELLEIIVVDDGSREDIRSIVAPYAPKVKYVRQENGGPAAARNHGIRIARGDVIALLDDDDLWHPTKTAEQVRLLQAHPECALVYSYPELVDEEGALIPNQGPREFPSGSVYLDFLKSNRINSPSGTLIRREIFSRVGYFDESRECISCEDYDLWLRIACNGEVLFCEGSLFSYRVRGTGISQNLDKHLKANFYVFNKLIYQHIKEARLSDQDFCKAFNFNIHNTLKRFAYKYYFSATNRSKAKSLMLEALQKYPYCPKDILYFCIFSMPDWLFEKLRKFKQSLFAARLTPDLK</sequence>
<dbReference type="Gene3D" id="3.90.550.10">
    <property type="entry name" value="Spore Coat Polysaccharide Biosynthesis Protein SpsA, Chain A"/>
    <property type="match status" value="1"/>
</dbReference>
<dbReference type="SUPFAM" id="SSF53448">
    <property type="entry name" value="Nucleotide-diphospho-sugar transferases"/>
    <property type="match status" value="1"/>
</dbReference>
<dbReference type="PANTHER" id="PTHR43685:SF12">
    <property type="entry name" value="GLYCOSYL TRANSFERASE FAMILY 2"/>
    <property type="match status" value="1"/>
</dbReference>